<keyword evidence="1" id="KW-0472">Membrane</keyword>
<accession>A0A7W6GYV1</accession>
<reference evidence="2 3" key="1">
    <citation type="submission" date="2020-08" db="EMBL/GenBank/DDBJ databases">
        <title>Genomic Encyclopedia of Type Strains, Phase IV (KMG-IV): sequencing the most valuable type-strain genomes for metagenomic binning, comparative biology and taxonomic classification.</title>
        <authorList>
            <person name="Goeker M."/>
        </authorList>
    </citation>
    <scope>NUCLEOTIDE SEQUENCE [LARGE SCALE GENOMIC DNA]</scope>
    <source>
        <strain evidence="2 3">DSM 102234</strain>
    </source>
</reference>
<feature type="transmembrane region" description="Helical" evidence="1">
    <location>
        <begin position="36"/>
        <end position="56"/>
    </location>
</feature>
<evidence type="ECO:0000313" key="3">
    <source>
        <dbReference type="Proteomes" id="UP000530268"/>
    </source>
</evidence>
<name>A0A7W6GYV1_9RHOB</name>
<keyword evidence="1" id="KW-0812">Transmembrane</keyword>
<keyword evidence="3" id="KW-1185">Reference proteome</keyword>
<dbReference type="EMBL" id="JACIEI010000002">
    <property type="protein sequence ID" value="MBB3993211.1"/>
    <property type="molecule type" value="Genomic_DNA"/>
</dbReference>
<dbReference type="Proteomes" id="UP000530268">
    <property type="component" value="Unassembled WGS sequence"/>
</dbReference>
<feature type="transmembrane region" description="Helical" evidence="1">
    <location>
        <begin position="62"/>
        <end position="81"/>
    </location>
</feature>
<comment type="caution">
    <text evidence="2">The sequence shown here is derived from an EMBL/GenBank/DDBJ whole genome shotgun (WGS) entry which is preliminary data.</text>
</comment>
<evidence type="ECO:0008006" key="4">
    <source>
        <dbReference type="Google" id="ProtNLM"/>
    </source>
</evidence>
<protein>
    <recommendedName>
        <fullName evidence="4">YcxB-like protein</fullName>
    </recommendedName>
</protein>
<proteinExistence type="predicted"/>
<organism evidence="2 3">
    <name type="scientific">Sulfitobacter undariae</name>
    <dbReference type="NCBI Taxonomy" id="1563671"/>
    <lineage>
        <taxon>Bacteria</taxon>
        <taxon>Pseudomonadati</taxon>
        <taxon>Pseudomonadota</taxon>
        <taxon>Alphaproteobacteria</taxon>
        <taxon>Rhodobacterales</taxon>
        <taxon>Roseobacteraceae</taxon>
        <taxon>Sulfitobacter</taxon>
    </lineage>
</organism>
<dbReference type="AlphaFoldDB" id="A0A7W6GYV1"/>
<gene>
    <name evidence="2" type="ORF">GGR95_000839</name>
</gene>
<keyword evidence="1" id="KW-1133">Transmembrane helix</keyword>
<evidence type="ECO:0000256" key="1">
    <source>
        <dbReference type="SAM" id="Phobius"/>
    </source>
</evidence>
<sequence>MTQYTLTYEIAPEMLHRAMLSWAQPVRSRRAKMLRVVLGAVGFVVLVAAIVVLLQYDIVSRGFLLGGLIGFYAGLILWYVIHRTSTLKLVGFSDAAMKRQGMIETVFCADHVTMTTQISKGRMDWRFFDDVSALTDATVLRAGAMVYAVPDAALPHGVSPAAFRDDLIRWREAGI</sequence>
<dbReference type="RefSeq" id="WP_184563088.1">
    <property type="nucleotide sequence ID" value="NZ_JACIEI010000002.1"/>
</dbReference>
<evidence type="ECO:0000313" key="2">
    <source>
        <dbReference type="EMBL" id="MBB3993211.1"/>
    </source>
</evidence>